<dbReference type="Proteomes" id="UP000185511">
    <property type="component" value="Chromosome"/>
</dbReference>
<dbReference type="AlphaFoldDB" id="A0AAC9PUX0"/>
<dbReference type="KEGG" id="acad:UA74_27855"/>
<dbReference type="InterPro" id="IPR051534">
    <property type="entry name" value="CBASS_pafABC_assoc_protein"/>
</dbReference>
<dbReference type="PIRSF" id="PIRSF016838">
    <property type="entry name" value="PafC"/>
    <property type="match status" value="1"/>
</dbReference>
<dbReference type="InterPro" id="IPR036388">
    <property type="entry name" value="WH-like_DNA-bd_sf"/>
</dbReference>
<evidence type="ECO:0000259" key="5">
    <source>
        <dbReference type="PROSITE" id="PS51000"/>
    </source>
</evidence>
<dbReference type="PANTHER" id="PTHR34580">
    <property type="match status" value="1"/>
</dbReference>
<dbReference type="InterPro" id="IPR013196">
    <property type="entry name" value="HTH_11"/>
</dbReference>
<proteinExistence type="predicted"/>
<evidence type="ECO:0000313" key="7">
    <source>
        <dbReference type="Proteomes" id="UP000185511"/>
    </source>
</evidence>
<dbReference type="Pfam" id="PF13280">
    <property type="entry name" value="WYL"/>
    <property type="match status" value="1"/>
</dbReference>
<keyword evidence="2" id="KW-0238">DNA-binding</keyword>
<dbReference type="InterPro" id="IPR026881">
    <property type="entry name" value="WYL_dom"/>
</dbReference>
<evidence type="ECO:0000256" key="2">
    <source>
        <dbReference type="ARBA" id="ARBA00023125"/>
    </source>
</evidence>
<accession>A0AAC9PUX0</accession>
<sequence>MSSLEISGDETQSVTRSGQGTSATRDSVEDMPTASSTTTSSRLLALLSLLQVRRDWPGEQLANRLGVSDRTVRRDVDRLRELGYPVQAVRGPEGGYRLEAGSELPPLLFDDEQVVALAVALRIATVTGAGIEEAAARALATVRQVLPARLRQRVDALEVTAIALAGRGEDPQVGTDVLVALSAAIRAGEEVRFDYRSPGRSDGAEAQPPRRLEPHHLVVHHGRWYLVGWAAERLEWRIYRADRLTLRVPNGPRFTPREVPGGNVAAFLSARFTGSEGANEWPCQGEVILDLPAAQVVPFAADGLVEELGPARTRLLIGSWTWAALAATLARFATEIEVVGPPALRDAFAELSRRAGRTAGLPVP</sequence>
<dbReference type="EMBL" id="CP016076">
    <property type="protein sequence ID" value="APU17572.1"/>
    <property type="molecule type" value="Genomic_DNA"/>
</dbReference>
<feature type="domain" description="HTH deoR-type" evidence="5">
    <location>
        <begin position="39"/>
        <end position="98"/>
    </location>
</feature>
<evidence type="ECO:0000256" key="4">
    <source>
        <dbReference type="SAM" id="MobiDB-lite"/>
    </source>
</evidence>
<organism evidence="6 7">
    <name type="scientific">Actinoalloteichus fjordicus</name>
    <dbReference type="NCBI Taxonomy" id="1612552"/>
    <lineage>
        <taxon>Bacteria</taxon>
        <taxon>Bacillati</taxon>
        <taxon>Actinomycetota</taxon>
        <taxon>Actinomycetes</taxon>
        <taxon>Pseudonocardiales</taxon>
        <taxon>Pseudonocardiaceae</taxon>
        <taxon>Actinoalloteichus</taxon>
    </lineage>
</organism>
<dbReference type="PANTHER" id="PTHR34580:SF3">
    <property type="entry name" value="PROTEIN PAFB"/>
    <property type="match status" value="1"/>
</dbReference>
<evidence type="ECO:0000313" key="6">
    <source>
        <dbReference type="EMBL" id="APU17572.1"/>
    </source>
</evidence>
<dbReference type="PROSITE" id="PS51000">
    <property type="entry name" value="HTH_DEOR_2"/>
    <property type="match status" value="1"/>
</dbReference>
<dbReference type="GO" id="GO:0003677">
    <property type="term" value="F:DNA binding"/>
    <property type="evidence" value="ECO:0007669"/>
    <property type="project" value="UniProtKB-KW"/>
</dbReference>
<feature type="region of interest" description="Disordered" evidence="4">
    <location>
        <begin position="1"/>
        <end position="37"/>
    </location>
</feature>
<dbReference type="InterPro" id="IPR028349">
    <property type="entry name" value="PafC-like"/>
</dbReference>
<name>A0AAC9PUX0_9PSEU</name>
<evidence type="ECO:0000256" key="1">
    <source>
        <dbReference type="ARBA" id="ARBA00023015"/>
    </source>
</evidence>
<keyword evidence="1" id="KW-0805">Transcription regulation</keyword>
<dbReference type="GO" id="GO:0003700">
    <property type="term" value="F:DNA-binding transcription factor activity"/>
    <property type="evidence" value="ECO:0007669"/>
    <property type="project" value="InterPro"/>
</dbReference>
<protein>
    <submittedName>
        <fullName evidence="6">HTH domain-containing protein</fullName>
    </submittedName>
</protein>
<dbReference type="Pfam" id="PF08279">
    <property type="entry name" value="HTH_11"/>
    <property type="match status" value="1"/>
</dbReference>
<dbReference type="Gene3D" id="1.10.10.10">
    <property type="entry name" value="Winged helix-like DNA-binding domain superfamily/Winged helix DNA-binding domain"/>
    <property type="match status" value="1"/>
</dbReference>
<feature type="compositionally biased region" description="Polar residues" evidence="4">
    <location>
        <begin position="1"/>
        <end position="25"/>
    </location>
</feature>
<dbReference type="InterPro" id="IPR001034">
    <property type="entry name" value="DeoR_HTH"/>
</dbReference>
<keyword evidence="3" id="KW-0804">Transcription</keyword>
<dbReference type="SUPFAM" id="SSF46785">
    <property type="entry name" value="Winged helix' DNA-binding domain"/>
    <property type="match status" value="1"/>
</dbReference>
<reference evidence="7" key="1">
    <citation type="submission" date="2016-06" db="EMBL/GenBank/DDBJ databases">
        <title>Complete genome sequence of Actinoalloteichus fjordicus DSM 46855 (=ADI127-17), type strain of the new species Actinoalloteichus fjordicus.</title>
        <authorList>
            <person name="Ruckert C."/>
            <person name="Nouioui I."/>
            <person name="Willmese J."/>
            <person name="van Wezel G."/>
            <person name="Klenk H.-P."/>
            <person name="Kalinowski J."/>
            <person name="Zotchev S.B."/>
        </authorList>
    </citation>
    <scope>NUCLEOTIDE SEQUENCE [LARGE SCALE GENOMIC DNA]</scope>
    <source>
        <strain evidence="7">ADI127-7</strain>
    </source>
</reference>
<evidence type="ECO:0000256" key="3">
    <source>
        <dbReference type="ARBA" id="ARBA00023163"/>
    </source>
</evidence>
<gene>
    <name evidence="6" type="ORF">UA74_27855</name>
</gene>
<dbReference type="InterPro" id="IPR036390">
    <property type="entry name" value="WH_DNA-bd_sf"/>
</dbReference>
<dbReference type="PROSITE" id="PS00894">
    <property type="entry name" value="HTH_DEOR_1"/>
    <property type="match status" value="1"/>
</dbReference>
<keyword evidence="7" id="KW-1185">Reference proteome</keyword>
<dbReference type="InterPro" id="IPR018356">
    <property type="entry name" value="Tscrpt_reg_HTH_DeoR_CS"/>
</dbReference>
<dbReference type="PROSITE" id="PS52050">
    <property type="entry name" value="WYL"/>
    <property type="match status" value="1"/>
</dbReference>